<feature type="compositionally biased region" description="Acidic residues" evidence="1">
    <location>
        <begin position="64"/>
        <end position="73"/>
    </location>
</feature>
<organism evidence="2 3">
    <name type="scientific">Microthlaspi erraticum</name>
    <dbReference type="NCBI Taxonomy" id="1685480"/>
    <lineage>
        <taxon>Eukaryota</taxon>
        <taxon>Viridiplantae</taxon>
        <taxon>Streptophyta</taxon>
        <taxon>Embryophyta</taxon>
        <taxon>Tracheophyta</taxon>
        <taxon>Spermatophyta</taxon>
        <taxon>Magnoliopsida</taxon>
        <taxon>eudicotyledons</taxon>
        <taxon>Gunneridae</taxon>
        <taxon>Pentapetalae</taxon>
        <taxon>rosids</taxon>
        <taxon>malvids</taxon>
        <taxon>Brassicales</taxon>
        <taxon>Brassicaceae</taxon>
        <taxon>Coluteocarpeae</taxon>
        <taxon>Microthlaspi</taxon>
    </lineage>
</organism>
<dbReference type="PANTHER" id="PTHR35726:SF4">
    <property type="entry name" value="GLUTAMIC ACID-RICH PROTEIN-LIKE"/>
    <property type="match status" value="1"/>
</dbReference>
<dbReference type="AlphaFoldDB" id="A0A6D2IJK2"/>
<protein>
    <submittedName>
        <fullName evidence="2">Uncharacterized protein</fullName>
    </submittedName>
</protein>
<dbReference type="OrthoDB" id="1077311at2759"/>
<accession>A0A6D2IJK2</accession>
<reference evidence="2" key="1">
    <citation type="submission" date="2020-01" db="EMBL/GenBank/DDBJ databases">
        <authorList>
            <person name="Mishra B."/>
        </authorList>
    </citation>
    <scope>NUCLEOTIDE SEQUENCE [LARGE SCALE GENOMIC DNA]</scope>
</reference>
<gene>
    <name evidence="2" type="ORF">MERR_LOCUS17712</name>
</gene>
<name>A0A6D2IJK2_9BRAS</name>
<evidence type="ECO:0000313" key="3">
    <source>
        <dbReference type="Proteomes" id="UP000467841"/>
    </source>
</evidence>
<keyword evidence="3" id="KW-1185">Reference proteome</keyword>
<comment type="caution">
    <text evidence="2">The sequence shown here is derived from an EMBL/GenBank/DDBJ whole genome shotgun (WGS) entry which is preliminary data.</text>
</comment>
<dbReference type="PANTHER" id="PTHR35726">
    <property type="entry name" value="GLUTAMIC ACID-RICH PROTEIN-LIKE"/>
    <property type="match status" value="1"/>
</dbReference>
<feature type="region of interest" description="Disordered" evidence="1">
    <location>
        <begin position="1"/>
        <end position="103"/>
    </location>
</feature>
<sequence length="126" mass="14371">MNTKNNVVEDVSPFFVFESSADSETHEERRQHGNANDDKGYGDYGNDAESTSQRTIGATGYDSVEMDEEEEVVVGEKEEHDDVEVNSYRRKESENLTVDRSSTGNDEKLIREMEKSRMFWEACLSS</sequence>
<dbReference type="Proteomes" id="UP000467841">
    <property type="component" value="Unassembled WGS sequence"/>
</dbReference>
<evidence type="ECO:0000256" key="1">
    <source>
        <dbReference type="SAM" id="MobiDB-lite"/>
    </source>
</evidence>
<feature type="compositionally biased region" description="Basic and acidic residues" evidence="1">
    <location>
        <begin position="23"/>
        <end position="41"/>
    </location>
</feature>
<dbReference type="EMBL" id="CACVBM020001096">
    <property type="protein sequence ID" value="CAA7030477.1"/>
    <property type="molecule type" value="Genomic_DNA"/>
</dbReference>
<evidence type="ECO:0000313" key="2">
    <source>
        <dbReference type="EMBL" id="CAA7030477.1"/>
    </source>
</evidence>
<proteinExistence type="predicted"/>